<name>A0AA38X6A5_9EURO</name>
<evidence type="ECO:0000256" key="1">
    <source>
        <dbReference type="ARBA" id="ARBA00005725"/>
    </source>
</evidence>
<dbReference type="AlphaFoldDB" id="A0AA38X6A5"/>
<reference evidence="6" key="1">
    <citation type="submission" date="2022-10" db="EMBL/GenBank/DDBJ databases">
        <title>Culturing micro-colonial fungi from biological soil crusts in the Mojave desert and describing Neophaeococcomyces mojavensis, and introducing the new genera and species Taxawa tesnikishii.</title>
        <authorList>
            <person name="Kurbessoian T."/>
            <person name="Stajich J.E."/>
        </authorList>
    </citation>
    <scope>NUCLEOTIDE SEQUENCE</scope>
    <source>
        <strain evidence="6">TK_41</strain>
    </source>
</reference>
<evidence type="ECO:0000256" key="3">
    <source>
        <dbReference type="ARBA" id="ARBA00023002"/>
    </source>
</evidence>
<dbReference type="InterPro" id="IPR008030">
    <property type="entry name" value="NmrA-like"/>
</dbReference>
<comment type="similarity">
    <text evidence="1">Belongs to the NmrA-type oxidoreductase family. Isoflavone reductase subfamily.</text>
</comment>
<feature type="domain" description="NmrA-like" evidence="5">
    <location>
        <begin position="50"/>
        <end position="271"/>
    </location>
</feature>
<dbReference type="Proteomes" id="UP001172673">
    <property type="component" value="Unassembled WGS sequence"/>
</dbReference>
<evidence type="ECO:0000256" key="4">
    <source>
        <dbReference type="SAM" id="MobiDB-lite"/>
    </source>
</evidence>
<sequence>MDETEDYRGEQLLNHGRRPSHADHPRAKSPSLLLALTAKARPHVVCLHRLLSLQNPPVPIIPVDYSSIASLTSALENVHTLISVLKVADPNAMVSYHSNMLKACSAANVSRFAPSAFTLGPASYDKVDLLTNKKTLSSLCQELGTAKGIECASFHCGGFLNYFAQGVKFPATTEGGDDEAFALAGLVDDLMLEYVNIPAGKLCVPVGYDGRPAPVTFTHIEDIGRFVAAAVDLPAGQWVQDLGMAGDTCSMGDVVEMLKAKGISLPLETISPQQCDERIAGFDQQLAEGFSLEALLGKMVAQLVKVQCEGEVSGGVVEPILNEKCPQVRPVTVQQFIDRVYG</sequence>
<gene>
    <name evidence="6" type="ORF">H2200_007718</name>
</gene>
<keyword evidence="2" id="KW-0521">NADP</keyword>
<dbReference type="EMBL" id="JAPDRK010000011">
    <property type="protein sequence ID" value="KAJ9607640.1"/>
    <property type="molecule type" value="Genomic_DNA"/>
</dbReference>
<proteinExistence type="inferred from homology"/>
<dbReference type="InterPro" id="IPR051609">
    <property type="entry name" value="NmrA/Isoflavone_reductase-like"/>
</dbReference>
<feature type="region of interest" description="Disordered" evidence="4">
    <location>
        <begin position="1"/>
        <end position="27"/>
    </location>
</feature>
<dbReference type="PANTHER" id="PTHR47706:SF4">
    <property type="entry name" value="NMRA-LIKE DOMAIN-CONTAINING PROTEIN"/>
    <property type="match status" value="1"/>
</dbReference>
<evidence type="ECO:0000313" key="7">
    <source>
        <dbReference type="Proteomes" id="UP001172673"/>
    </source>
</evidence>
<dbReference type="Pfam" id="PF05368">
    <property type="entry name" value="NmrA"/>
    <property type="match status" value="1"/>
</dbReference>
<dbReference type="Gene3D" id="3.40.50.720">
    <property type="entry name" value="NAD(P)-binding Rossmann-like Domain"/>
    <property type="match status" value="1"/>
</dbReference>
<dbReference type="SUPFAM" id="SSF51735">
    <property type="entry name" value="NAD(P)-binding Rossmann-fold domains"/>
    <property type="match status" value="1"/>
</dbReference>
<protein>
    <recommendedName>
        <fullName evidence="5">NmrA-like domain-containing protein</fullName>
    </recommendedName>
</protein>
<evidence type="ECO:0000313" key="6">
    <source>
        <dbReference type="EMBL" id="KAJ9607640.1"/>
    </source>
</evidence>
<dbReference type="PANTHER" id="PTHR47706">
    <property type="entry name" value="NMRA-LIKE FAMILY PROTEIN"/>
    <property type="match status" value="1"/>
</dbReference>
<evidence type="ECO:0000259" key="5">
    <source>
        <dbReference type="Pfam" id="PF05368"/>
    </source>
</evidence>
<dbReference type="InterPro" id="IPR036291">
    <property type="entry name" value="NAD(P)-bd_dom_sf"/>
</dbReference>
<evidence type="ECO:0000256" key="2">
    <source>
        <dbReference type="ARBA" id="ARBA00022857"/>
    </source>
</evidence>
<keyword evidence="3" id="KW-0560">Oxidoreductase</keyword>
<dbReference type="GO" id="GO:0016491">
    <property type="term" value="F:oxidoreductase activity"/>
    <property type="evidence" value="ECO:0007669"/>
    <property type="project" value="UniProtKB-KW"/>
</dbReference>
<comment type="caution">
    <text evidence="6">The sequence shown here is derived from an EMBL/GenBank/DDBJ whole genome shotgun (WGS) entry which is preliminary data.</text>
</comment>
<accession>A0AA38X6A5</accession>
<keyword evidence="7" id="KW-1185">Reference proteome</keyword>
<organism evidence="6 7">
    <name type="scientific">Cladophialophora chaetospira</name>
    <dbReference type="NCBI Taxonomy" id="386627"/>
    <lineage>
        <taxon>Eukaryota</taxon>
        <taxon>Fungi</taxon>
        <taxon>Dikarya</taxon>
        <taxon>Ascomycota</taxon>
        <taxon>Pezizomycotina</taxon>
        <taxon>Eurotiomycetes</taxon>
        <taxon>Chaetothyriomycetidae</taxon>
        <taxon>Chaetothyriales</taxon>
        <taxon>Herpotrichiellaceae</taxon>
        <taxon>Cladophialophora</taxon>
    </lineage>
</organism>